<dbReference type="InterPro" id="IPR041711">
    <property type="entry name" value="Met-tRNA-FMT_N"/>
</dbReference>
<reference evidence="8" key="1">
    <citation type="submission" date="2022-07" db="EMBL/GenBank/DDBJ databases">
        <title>Description and genome-wide analysis of Profundicola chukchiensis gen. nov., sp. nov., marine bacteria isolated from bottom sediments of the Chukchi Sea.</title>
        <authorList>
            <person name="Romanenko L."/>
            <person name="Otstavnykh N."/>
            <person name="Kurilenko V."/>
            <person name="Eremeev V."/>
            <person name="Velansky P."/>
            <person name="Mikhailov V."/>
            <person name="Isaeva M."/>
        </authorList>
    </citation>
    <scope>NUCLEOTIDE SEQUENCE</scope>
    <source>
        <strain evidence="8">KMM 9713</strain>
    </source>
</reference>
<proteinExistence type="inferred from homology"/>
<dbReference type="PANTHER" id="PTHR11138">
    <property type="entry name" value="METHIONYL-TRNA FORMYLTRANSFERASE"/>
    <property type="match status" value="1"/>
</dbReference>
<feature type="domain" description="Formyl transferase N-terminal" evidence="6">
    <location>
        <begin position="6"/>
        <end position="182"/>
    </location>
</feature>
<organism evidence="8 9">
    <name type="scientific">Profundicola chukchiensis</name>
    <dbReference type="NCBI Taxonomy" id="2961959"/>
    <lineage>
        <taxon>Bacteria</taxon>
        <taxon>Pseudomonadati</taxon>
        <taxon>Bacteroidota</taxon>
        <taxon>Flavobacteriia</taxon>
        <taxon>Flavobacteriales</taxon>
        <taxon>Weeksellaceae</taxon>
        <taxon>Profundicola</taxon>
    </lineage>
</organism>
<dbReference type="RefSeq" id="WP_304420967.1">
    <property type="nucleotide sequence ID" value="NZ_JANCMU010000005.1"/>
</dbReference>
<dbReference type="CDD" id="cd08704">
    <property type="entry name" value="Met_tRNA_FMT_C"/>
    <property type="match status" value="1"/>
</dbReference>
<evidence type="ECO:0000256" key="3">
    <source>
        <dbReference type="ARBA" id="ARBA00022679"/>
    </source>
</evidence>
<comment type="function">
    <text evidence="5">Attaches a formyl group to the free amino group of methionyl-tRNA(fMet). The formyl group appears to play a dual role in the initiator identity of N-formylmethionyl-tRNA by promoting its recognition by IF2 and preventing the misappropriation of this tRNA by the elongation apparatus.</text>
</comment>
<evidence type="ECO:0000313" key="9">
    <source>
        <dbReference type="Proteomes" id="UP001152599"/>
    </source>
</evidence>
<dbReference type="InterPro" id="IPR044135">
    <property type="entry name" value="Met-tRNA-FMT_C"/>
</dbReference>
<comment type="catalytic activity">
    <reaction evidence="5">
        <text>L-methionyl-tRNA(fMet) + (6R)-10-formyltetrahydrofolate = N-formyl-L-methionyl-tRNA(fMet) + (6S)-5,6,7,8-tetrahydrofolate + H(+)</text>
        <dbReference type="Rhea" id="RHEA:24380"/>
        <dbReference type="Rhea" id="RHEA-COMP:9952"/>
        <dbReference type="Rhea" id="RHEA-COMP:9953"/>
        <dbReference type="ChEBI" id="CHEBI:15378"/>
        <dbReference type="ChEBI" id="CHEBI:57453"/>
        <dbReference type="ChEBI" id="CHEBI:78530"/>
        <dbReference type="ChEBI" id="CHEBI:78844"/>
        <dbReference type="ChEBI" id="CHEBI:195366"/>
        <dbReference type="EC" id="2.1.2.9"/>
    </reaction>
</comment>
<dbReference type="Pfam" id="PF00551">
    <property type="entry name" value="Formyl_trans_N"/>
    <property type="match status" value="1"/>
</dbReference>
<comment type="similarity">
    <text evidence="1 5">Belongs to the Fmt family.</text>
</comment>
<dbReference type="GO" id="GO:0004479">
    <property type="term" value="F:methionyl-tRNA formyltransferase activity"/>
    <property type="evidence" value="ECO:0007669"/>
    <property type="project" value="UniProtKB-UniRule"/>
</dbReference>
<evidence type="ECO:0000256" key="4">
    <source>
        <dbReference type="ARBA" id="ARBA00022917"/>
    </source>
</evidence>
<dbReference type="GO" id="GO:0005829">
    <property type="term" value="C:cytosol"/>
    <property type="evidence" value="ECO:0007669"/>
    <property type="project" value="TreeGrafter"/>
</dbReference>
<dbReference type="InterPro" id="IPR002376">
    <property type="entry name" value="Formyl_transf_N"/>
</dbReference>
<dbReference type="InterPro" id="IPR005794">
    <property type="entry name" value="Fmt"/>
</dbReference>
<dbReference type="EC" id="2.1.2.9" evidence="2 5"/>
<dbReference type="EMBL" id="JANCMU010000005">
    <property type="protein sequence ID" value="MDG4946606.1"/>
    <property type="molecule type" value="Genomic_DNA"/>
</dbReference>
<dbReference type="InterPro" id="IPR036477">
    <property type="entry name" value="Formyl_transf_N_sf"/>
</dbReference>
<dbReference type="Gene3D" id="3.40.50.12230">
    <property type="match status" value="1"/>
</dbReference>
<dbReference type="Pfam" id="PF02911">
    <property type="entry name" value="Formyl_trans_C"/>
    <property type="match status" value="1"/>
</dbReference>
<keyword evidence="9" id="KW-1185">Reference proteome</keyword>
<dbReference type="InterPro" id="IPR005793">
    <property type="entry name" value="Formyl_trans_C"/>
</dbReference>
<dbReference type="CDD" id="cd08646">
    <property type="entry name" value="FMT_core_Met-tRNA-FMT_N"/>
    <property type="match status" value="1"/>
</dbReference>
<dbReference type="PANTHER" id="PTHR11138:SF5">
    <property type="entry name" value="METHIONYL-TRNA FORMYLTRANSFERASE, MITOCHONDRIAL"/>
    <property type="match status" value="1"/>
</dbReference>
<comment type="caution">
    <text evidence="8">The sequence shown here is derived from an EMBL/GenBank/DDBJ whole genome shotgun (WGS) entry which is preliminary data.</text>
</comment>
<evidence type="ECO:0000259" key="7">
    <source>
        <dbReference type="Pfam" id="PF02911"/>
    </source>
</evidence>
<feature type="domain" description="Formyl transferase C-terminal" evidence="7">
    <location>
        <begin position="207"/>
        <end position="307"/>
    </location>
</feature>
<dbReference type="SUPFAM" id="SSF50486">
    <property type="entry name" value="FMT C-terminal domain-like"/>
    <property type="match status" value="1"/>
</dbReference>
<dbReference type="InterPro" id="IPR011034">
    <property type="entry name" value="Formyl_transferase-like_C_sf"/>
</dbReference>
<keyword evidence="4 5" id="KW-0648">Protein biosynthesis</keyword>
<evidence type="ECO:0000313" key="8">
    <source>
        <dbReference type="EMBL" id="MDG4946606.1"/>
    </source>
</evidence>
<dbReference type="NCBIfam" id="TIGR00460">
    <property type="entry name" value="fmt"/>
    <property type="match status" value="1"/>
</dbReference>
<protein>
    <recommendedName>
        <fullName evidence="2 5">Methionyl-tRNA formyltransferase</fullName>
        <ecNumber evidence="2 5">2.1.2.9</ecNumber>
    </recommendedName>
</protein>
<dbReference type="AlphaFoldDB" id="A0A9X4RVF2"/>
<sequence>MKSNLRILFMGTPDFAVHILDTIVKNDLNVVGVVTVPDKPAGRGQRIHESAVAKYAKKHDLNLLQPPKLKAKSFLQTIEDLKVDIAVVVAFRMLPQEVWKLPRLGTFNLHASLLPQYRGAAPINWAIINGETESGVTTFLIDEKIDTGNILLQEKVEILPTDNAGNLHDNLMHTGANLVIKTIEGLGDESLKAVPQEESPSLKPAPKIFKEDCRIDWTKSIEDIQNLIRGMSPYPASWTMISSQGDEKMLKIYRSSIEKIEHNREAKSVFKEQNKLGVAHKEGIIWLEEVQLEGKRRMKSLDFMNGYPLDKTSQVVDE</sequence>
<dbReference type="SUPFAM" id="SSF53328">
    <property type="entry name" value="Formyltransferase"/>
    <property type="match status" value="1"/>
</dbReference>
<dbReference type="Proteomes" id="UP001152599">
    <property type="component" value="Unassembled WGS sequence"/>
</dbReference>
<dbReference type="HAMAP" id="MF_00182">
    <property type="entry name" value="Formyl_trans"/>
    <property type="match status" value="1"/>
</dbReference>
<evidence type="ECO:0000256" key="2">
    <source>
        <dbReference type="ARBA" id="ARBA00012261"/>
    </source>
</evidence>
<accession>A0A9X4RVF2</accession>
<evidence type="ECO:0000256" key="1">
    <source>
        <dbReference type="ARBA" id="ARBA00010699"/>
    </source>
</evidence>
<name>A0A9X4RVF2_9FLAO</name>
<evidence type="ECO:0000256" key="5">
    <source>
        <dbReference type="HAMAP-Rule" id="MF_00182"/>
    </source>
</evidence>
<evidence type="ECO:0000259" key="6">
    <source>
        <dbReference type="Pfam" id="PF00551"/>
    </source>
</evidence>
<gene>
    <name evidence="5 8" type="primary">fmt</name>
    <name evidence="8" type="ORF">NMK71_09280</name>
</gene>
<keyword evidence="3 5" id="KW-0808">Transferase</keyword>
<feature type="binding site" evidence="5">
    <location>
        <begin position="112"/>
        <end position="115"/>
    </location>
    <ligand>
        <name>(6S)-5,6,7,8-tetrahydrofolate</name>
        <dbReference type="ChEBI" id="CHEBI:57453"/>
    </ligand>
</feature>